<evidence type="ECO:0000313" key="9">
    <source>
        <dbReference type="Proteomes" id="UP000826012"/>
    </source>
</evidence>
<dbReference type="InterPro" id="IPR051406">
    <property type="entry name" value="PLD_domain"/>
</dbReference>
<sequence>MALSSLTDLDQYKAAPFPPGYPDTTRTFYSPVDQVHEALKALLTSANKSIVVAMYGYDDPELNLVLQSALNNENIYVQMSLDSTQAAGKSEHALLVPWLNHKIGNSIAIGHSEKSAIMHLKMVILDGVDVITGSTNWSAGGESKQDNQLTVIRDPYVCAEARSRIDIIHDGMLKQMAAQAKSGTTPQGGSPVT</sequence>
<dbReference type="InterPro" id="IPR001736">
    <property type="entry name" value="PLipase_D/transphosphatidylase"/>
</dbReference>
<protein>
    <recommendedName>
        <fullName evidence="3">phospholipase D</fullName>
        <ecNumber evidence="3">3.1.4.4</ecNumber>
    </recommendedName>
</protein>
<evidence type="ECO:0000256" key="6">
    <source>
        <dbReference type="ARBA" id="ARBA00023098"/>
    </source>
</evidence>
<reference evidence="8 9" key="1">
    <citation type="submission" date="2021-07" db="EMBL/GenBank/DDBJ databases">
        <title>Complete genome sequence of nontuberculous Mycobacterium sp. TY59.</title>
        <authorList>
            <person name="Fukushima K."/>
        </authorList>
    </citation>
    <scope>NUCLEOTIDE SEQUENCE [LARGE SCALE GENOMIC DNA]</scope>
    <source>
        <strain evidence="8 9">TY59</strain>
    </source>
</reference>
<evidence type="ECO:0000256" key="1">
    <source>
        <dbReference type="ARBA" id="ARBA00000798"/>
    </source>
</evidence>
<keyword evidence="9" id="KW-1185">Reference proteome</keyword>
<dbReference type="Proteomes" id="UP000826012">
    <property type="component" value="Chromosome"/>
</dbReference>
<comment type="catalytic activity">
    <reaction evidence="1">
        <text>a 1,2-diacyl-sn-glycero-3-phosphocholine + H2O = a 1,2-diacyl-sn-glycero-3-phosphate + choline + H(+)</text>
        <dbReference type="Rhea" id="RHEA:14445"/>
        <dbReference type="ChEBI" id="CHEBI:15354"/>
        <dbReference type="ChEBI" id="CHEBI:15377"/>
        <dbReference type="ChEBI" id="CHEBI:15378"/>
        <dbReference type="ChEBI" id="CHEBI:57643"/>
        <dbReference type="ChEBI" id="CHEBI:58608"/>
        <dbReference type="EC" id="3.1.4.4"/>
    </reaction>
</comment>
<dbReference type="EMBL" id="AP024828">
    <property type="protein sequence ID" value="BCZ20916.1"/>
    <property type="molecule type" value="Genomic_DNA"/>
</dbReference>
<dbReference type="Gene3D" id="3.30.870.10">
    <property type="entry name" value="Endonuclease Chain A"/>
    <property type="match status" value="1"/>
</dbReference>
<dbReference type="EC" id="3.1.4.4" evidence="3"/>
<accession>A0ABM7SIN1</accession>
<dbReference type="PROSITE" id="PS50035">
    <property type="entry name" value="PLD"/>
    <property type="match status" value="1"/>
</dbReference>
<keyword evidence="5" id="KW-0442">Lipid degradation</keyword>
<dbReference type="Pfam" id="PF13091">
    <property type="entry name" value="PLDc_2"/>
    <property type="match status" value="1"/>
</dbReference>
<keyword evidence="6" id="KW-0443">Lipid metabolism</keyword>
<proteinExistence type="inferred from homology"/>
<evidence type="ECO:0000256" key="4">
    <source>
        <dbReference type="ARBA" id="ARBA00022801"/>
    </source>
</evidence>
<keyword evidence="4" id="KW-0378">Hydrolase</keyword>
<evidence type="ECO:0000256" key="5">
    <source>
        <dbReference type="ARBA" id="ARBA00022963"/>
    </source>
</evidence>
<evidence type="ECO:0000256" key="3">
    <source>
        <dbReference type="ARBA" id="ARBA00012027"/>
    </source>
</evidence>
<evidence type="ECO:0000313" key="8">
    <source>
        <dbReference type="EMBL" id="BCZ20916.1"/>
    </source>
</evidence>
<dbReference type="SUPFAM" id="SSF56024">
    <property type="entry name" value="Phospholipase D/nuclease"/>
    <property type="match status" value="1"/>
</dbReference>
<comment type="similarity">
    <text evidence="2">Belongs to the phospholipase D family.</text>
</comment>
<dbReference type="PANTHER" id="PTHR43856:SF1">
    <property type="entry name" value="MITOCHONDRIAL CARDIOLIPIN HYDROLASE"/>
    <property type="match status" value="1"/>
</dbReference>
<gene>
    <name evidence="8" type="ORF">MTY59_07710</name>
</gene>
<evidence type="ECO:0000256" key="2">
    <source>
        <dbReference type="ARBA" id="ARBA00008664"/>
    </source>
</evidence>
<reference evidence="8 9" key="2">
    <citation type="submission" date="2021-07" db="EMBL/GenBank/DDBJ databases">
        <authorList>
            <person name="Matsumoto Y."/>
            <person name="Motooka D."/>
            <person name="Nakamura S."/>
        </authorList>
    </citation>
    <scope>NUCLEOTIDE SEQUENCE [LARGE SCALE GENOMIC DNA]</scope>
    <source>
        <strain evidence="8 9">TY59</strain>
    </source>
</reference>
<dbReference type="PANTHER" id="PTHR43856">
    <property type="entry name" value="CARDIOLIPIN HYDROLASE"/>
    <property type="match status" value="1"/>
</dbReference>
<feature type="domain" description="PLD phosphodiesterase" evidence="7">
    <location>
        <begin position="114"/>
        <end position="141"/>
    </location>
</feature>
<dbReference type="InterPro" id="IPR025202">
    <property type="entry name" value="PLD-like_dom"/>
</dbReference>
<name>A0ABM7SIN1_9MYCO</name>
<organism evidence="8 9">
    <name type="scientific">Mycobacterium senriense</name>
    <dbReference type="NCBI Taxonomy" id="2775496"/>
    <lineage>
        <taxon>Bacteria</taxon>
        <taxon>Bacillati</taxon>
        <taxon>Actinomycetota</taxon>
        <taxon>Actinomycetes</taxon>
        <taxon>Mycobacteriales</taxon>
        <taxon>Mycobacteriaceae</taxon>
        <taxon>Mycobacterium</taxon>
        <taxon>Mycobacterium avium complex (MAC)</taxon>
    </lineage>
</organism>
<dbReference type="RefSeq" id="WP_221044495.1">
    <property type="nucleotide sequence ID" value="NZ_AP024828.1"/>
</dbReference>
<evidence type="ECO:0000259" key="7">
    <source>
        <dbReference type="PROSITE" id="PS50035"/>
    </source>
</evidence>